<evidence type="ECO:0000313" key="10">
    <source>
        <dbReference type="Proteomes" id="UP000199531"/>
    </source>
</evidence>
<dbReference type="EC" id="3.4.21.89" evidence="3 7"/>
<dbReference type="NCBIfam" id="TIGR02227">
    <property type="entry name" value="sigpep_I_bact"/>
    <property type="match status" value="1"/>
</dbReference>
<feature type="active site" evidence="6">
    <location>
        <position position="35"/>
    </location>
</feature>
<dbReference type="GO" id="GO:0006465">
    <property type="term" value="P:signal peptide processing"/>
    <property type="evidence" value="ECO:0007669"/>
    <property type="project" value="InterPro"/>
</dbReference>
<proteinExistence type="inferred from homology"/>
<keyword evidence="10" id="KW-1185">Reference proteome</keyword>
<keyword evidence="5 7" id="KW-0378">Hydrolase</keyword>
<dbReference type="InterPro" id="IPR019533">
    <property type="entry name" value="Peptidase_S26"/>
</dbReference>
<dbReference type="OrthoDB" id="9815782at2"/>
<dbReference type="GO" id="GO:0004252">
    <property type="term" value="F:serine-type endopeptidase activity"/>
    <property type="evidence" value="ECO:0007669"/>
    <property type="project" value="InterPro"/>
</dbReference>
<evidence type="ECO:0000256" key="1">
    <source>
        <dbReference type="ARBA" id="ARBA00000677"/>
    </source>
</evidence>
<dbReference type="SUPFAM" id="SSF51306">
    <property type="entry name" value="LexA/Signal peptidase"/>
    <property type="match status" value="1"/>
</dbReference>
<dbReference type="Gene3D" id="2.10.109.10">
    <property type="entry name" value="Umud Fragment, subunit A"/>
    <property type="match status" value="1"/>
</dbReference>
<evidence type="ECO:0000256" key="5">
    <source>
        <dbReference type="ARBA" id="ARBA00022801"/>
    </source>
</evidence>
<dbReference type="InterPro" id="IPR000223">
    <property type="entry name" value="Pept_S26A_signal_pept_1"/>
</dbReference>
<dbReference type="AlphaFoldDB" id="A0A1H8EB41"/>
<dbReference type="PRINTS" id="PR00727">
    <property type="entry name" value="LEADERPTASE"/>
</dbReference>
<gene>
    <name evidence="9" type="ORF">SAMN02745977_00627</name>
</gene>
<evidence type="ECO:0000256" key="7">
    <source>
        <dbReference type="RuleBase" id="RU362042"/>
    </source>
</evidence>
<dbReference type="CDD" id="cd06530">
    <property type="entry name" value="S26_SPase_I"/>
    <property type="match status" value="1"/>
</dbReference>
<dbReference type="STRING" id="1121117.SAMN02745977_00627"/>
<sequence>MDTTWLWLGALAAAALAALGFRRYAGLVIRVHSRSMLPTLRAGQLLFARPLRDPGQLRHGDIVVLQSEELNERIIKRLAGLPGDRLAIDAQGLQRNGQRVDEPHVAHHGGRTGRWQVPSGHCFVLGDNRAASSDSRSWQAPYVPLHAIVGIVRGRSAVGLRND</sequence>
<comment type="subcellular location">
    <subcellularLocation>
        <location evidence="7">Membrane</location>
        <topology evidence="7">Single-pass type II membrane protein</topology>
    </subcellularLocation>
</comment>
<organism evidence="9 10">
    <name type="scientific">Brachymonas denitrificans DSM 15123</name>
    <dbReference type="NCBI Taxonomy" id="1121117"/>
    <lineage>
        <taxon>Bacteria</taxon>
        <taxon>Pseudomonadati</taxon>
        <taxon>Pseudomonadota</taxon>
        <taxon>Betaproteobacteria</taxon>
        <taxon>Burkholderiales</taxon>
        <taxon>Comamonadaceae</taxon>
        <taxon>Brachymonas</taxon>
    </lineage>
</organism>
<feature type="active site" evidence="6">
    <location>
        <position position="76"/>
    </location>
</feature>
<dbReference type="GO" id="GO:0009003">
    <property type="term" value="F:signal peptidase activity"/>
    <property type="evidence" value="ECO:0007669"/>
    <property type="project" value="UniProtKB-EC"/>
</dbReference>
<dbReference type="Proteomes" id="UP000199531">
    <property type="component" value="Unassembled WGS sequence"/>
</dbReference>
<evidence type="ECO:0000256" key="4">
    <source>
        <dbReference type="ARBA" id="ARBA00019232"/>
    </source>
</evidence>
<evidence type="ECO:0000256" key="3">
    <source>
        <dbReference type="ARBA" id="ARBA00013208"/>
    </source>
</evidence>
<dbReference type="InterPro" id="IPR036286">
    <property type="entry name" value="LexA/Signal_pep-like_sf"/>
</dbReference>
<comment type="similarity">
    <text evidence="2 7">Belongs to the peptidase S26 family.</text>
</comment>
<comment type="catalytic activity">
    <reaction evidence="1 7">
        <text>Cleavage of hydrophobic, N-terminal signal or leader sequences from secreted and periplasmic proteins.</text>
        <dbReference type="EC" id="3.4.21.89"/>
    </reaction>
</comment>
<evidence type="ECO:0000256" key="2">
    <source>
        <dbReference type="ARBA" id="ARBA00009370"/>
    </source>
</evidence>
<protein>
    <recommendedName>
        <fullName evidence="4 7">Signal peptidase I</fullName>
        <ecNumber evidence="3 7">3.4.21.89</ecNumber>
    </recommendedName>
</protein>
<evidence type="ECO:0000313" key="9">
    <source>
        <dbReference type="EMBL" id="SEN16703.1"/>
    </source>
</evidence>
<dbReference type="PANTHER" id="PTHR43390">
    <property type="entry name" value="SIGNAL PEPTIDASE I"/>
    <property type="match status" value="1"/>
</dbReference>
<dbReference type="Pfam" id="PF10502">
    <property type="entry name" value="Peptidase_S26"/>
    <property type="match status" value="1"/>
</dbReference>
<evidence type="ECO:0000256" key="6">
    <source>
        <dbReference type="PIRSR" id="PIRSR600223-1"/>
    </source>
</evidence>
<dbReference type="PROSITE" id="PS00760">
    <property type="entry name" value="SPASE_I_2"/>
    <property type="match status" value="1"/>
</dbReference>
<reference evidence="9 10" key="1">
    <citation type="submission" date="2016-10" db="EMBL/GenBank/DDBJ databases">
        <authorList>
            <person name="de Groot N.N."/>
        </authorList>
    </citation>
    <scope>NUCLEOTIDE SEQUENCE [LARGE SCALE GENOMIC DNA]</scope>
    <source>
        <strain evidence="9 10">DSM 15123</strain>
    </source>
</reference>
<feature type="domain" description="Peptidase S26" evidence="8">
    <location>
        <begin position="7"/>
        <end position="153"/>
    </location>
</feature>
<dbReference type="GO" id="GO:0016020">
    <property type="term" value="C:membrane"/>
    <property type="evidence" value="ECO:0007669"/>
    <property type="project" value="UniProtKB-SubCell"/>
</dbReference>
<dbReference type="InterPro" id="IPR019757">
    <property type="entry name" value="Pept_S26A_signal_pept_1_Lys-AS"/>
</dbReference>
<keyword evidence="7" id="KW-0645">Protease</keyword>
<evidence type="ECO:0000259" key="8">
    <source>
        <dbReference type="Pfam" id="PF10502"/>
    </source>
</evidence>
<dbReference type="PANTHER" id="PTHR43390:SF1">
    <property type="entry name" value="CHLOROPLAST PROCESSING PEPTIDASE"/>
    <property type="match status" value="1"/>
</dbReference>
<dbReference type="RefSeq" id="WP_091813718.1">
    <property type="nucleotide sequence ID" value="NZ_FOCW01000001.1"/>
</dbReference>
<accession>A0A1H8EB41</accession>
<dbReference type="EMBL" id="FOCW01000001">
    <property type="protein sequence ID" value="SEN16703.1"/>
    <property type="molecule type" value="Genomic_DNA"/>
</dbReference>
<name>A0A1H8EB41_9BURK</name>